<dbReference type="GO" id="GO:0008284">
    <property type="term" value="P:positive regulation of cell population proliferation"/>
    <property type="evidence" value="ECO:0007669"/>
    <property type="project" value="TreeGrafter"/>
</dbReference>
<dbReference type="GO" id="GO:0005829">
    <property type="term" value="C:cytosol"/>
    <property type="evidence" value="ECO:0007669"/>
    <property type="project" value="TreeGrafter"/>
</dbReference>
<dbReference type="PROSITE" id="PS01289">
    <property type="entry name" value="TSC22"/>
    <property type="match status" value="1"/>
</dbReference>
<comment type="subcellular location">
    <subcellularLocation>
        <location evidence="2">Cytoplasm</location>
    </subcellularLocation>
    <subcellularLocation>
        <location evidence="1">Nucleus</location>
    </subcellularLocation>
</comment>
<feature type="compositionally biased region" description="Polar residues" evidence="8">
    <location>
        <begin position="1"/>
        <end position="10"/>
    </location>
</feature>
<comment type="similarity">
    <text evidence="3">Belongs to the TSC-22/Dip/Bun family.</text>
</comment>
<dbReference type="SUPFAM" id="SSF58026">
    <property type="entry name" value="Delta-sleep-inducing peptide immunoreactive peptide"/>
    <property type="match status" value="1"/>
</dbReference>
<dbReference type="InterPro" id="IPR000580">
    <property type="entry name" value="TSC22/Bun"/>
</dbReference>
<dbReference type="CDD" id="cd21936">
    <property type="entry name" value="ZIP_TSC22D"/>
    <property type="match status" value="1"/>
</dbReference>
<evidence type="ECO:0000256" key="1">
    <source>
        <dbReference type="ARBA" id="ARBA00004123"/>
    </source>
</evidence>
<dbReference type="GO" id="GO:0043066">
    <property type="term" value="P:negative regulation of apoptotic process"/>
    <property type="evidence" value="ECO:0007669"/>
    <property type="project" value="TreeGrafter"/>
</dbReference>
<dbReference type="GO" id="GO:0006357">
    <property type="term" value="P:regulation of transcription by RNA polymerase II"/>
    <property type="evidence" value="ECO:0007669"/>
    <property type="project" value="InterPro"/>
</dbReference>
<evidence type="ECO:0000256" key="3">
    <source>
        <dbReference type="ARBA" id="ARBA00007908"/>
    </source>
</evidence>
<feature type="compositionally biased region" description="Polar residues" evidence="8">
    <location>
        <begin position="196"/>
        <end position="207"/>
    </location>
</feature>
<dbReference type="AlphaFoldDB" id="A0AAF3EUN5"/>
<dbReference type="PANTHER" id="PTHR46745">
    <property type="entry name" value="TSC22 DOMAIN FAMILY PROTEIN 1"/>
    <property type="match status" value="1"/>
</dbReference>
<evidence type="ECO:0000256" key="7">
    <source>
        <dbReference type="ARBA" id="ARBA00023242"/>
    </source>
</evidence>
<dbReference type="WBParaSite" id="MBELARI_LOCUS17894.1">
    <property type="protein sequence ID" value="MBELARI_LOCUS17894.1"/>
    <property type="gene ID" value="MBELARI_LOCUS17894"/>
</dbReference>
<evidence type="ECO:0000256" key="4">
    <source>
        <dbReference type="ARBA" id="ARBA00022490"/>
    </source>
</evidence>
<evidence type="ECO:0000256" key="8">
    <source>
        <dbReference type="SAM" id="MobiDB-lite"/>
    </source>
</evidence>
<dbReference type="PANTHER" id="PTHR46745:SF1">
    <property type="entry name" value="TSC22 DOMAIN FAMILY PROTEIN 1"/>
    <property type="match status" value="1"/>
</dbReference>
<feature type="region of interest" description="Disordered" evidence="8">
    <location>
        <begin position="193"/>
        <end position="237"/>
    </location>
</feature>
<dbReference type="Proteomes" id="UP000887575">
    <property type="component" value="Unassembled WGS sequence"/>
</dbReference>
<evidence type="ECO:0000313" key="9">
    <source>
        <dbReference type="Proteomes" id="UP000887575"/>
    </source>
</evidence>
<dbReference type="InterPro" id="IPR047862">
    <property type="entry name" value="TSC22/BUN_CS"/>
</dbReference>
<keyword evidence="4" id="KW-0963">Cytoplasm</keyword>
<dbReference type="GO" id="GO:0005634">
    <property type="term" value="C:nucleus"/>
    <property type="evidence" value="ECO:0007669"/>
    <property type="project" value="UniProtKB-SubCell"/>
</dbReference>
<keyword evidence="7" id="KW-0539">Nucleus</keyword>
<evidence type="ECO:0000256" key="5">
    <source>
        <dbReference type="ARBA" id="ARBA00023015"/>
    </source>
</evidence>
<keyword evidence="6" id="KW-0804">Transcription</keyword>
<reference evidence="10" key="1">
    <citation type="submission" date="2024-02" db="UniProtKB">
        <authorList>
            <consortium name="WormBaseParasite"/>
        </authorList>
    </citation>
    <scope>IDENTIFICATION</scope>
</reference>
<organism evidence="9 10">
    <name type="scientific">Mesorhabditis belari</name>
    <dbReference type="NCBI Taxonomy" id="2138241"/>
    <lineage>
        <taxon>Eukaryota</taxon>
        <taxon>Metazoa</taxon>
        <taxon>Ecdysozoa</taxon>
        <taxon>Nematoda</taxon>
        <taxon>Chromadorea</taxon>
        <taxon>Rhabditida</taxon>
        <taxon>Rhabditina</taxon>
        <taxon>Rhabditomorpha</taxon>
        <taxon>Rhabditoidea</taxon>
        <taxon>Rhabditidae</taxon>
        <taxon>Mesorhabditinae</taxon>
        <taxon>Mesorhabditis</taxon>
    </lineage>
</organism>
<evidence type="ECO:0000313" key="10">
    <source>
        <dbReference type="WBParaSite" id="MBELARI_LOCUS17894.1"/>
    </source>
</evidence>
<keyword evidence="5" id="KW-0805">Transcription regulation</keyword>
<keyword evidence="9" id="KW-1185">Reference proteome</keyword>
<dbReference type="Pfam" id="PF01166">
    <property type="entry name" value="TSC22"/>
    <property type="match status" value="1"/>
</dbReference>
<proteinExistence type="inferred from homology"/>
<evidence type="ECO:0000256" key="6">
    <source>
        <dbReference type="ARBA" id="ARBA00023163"/>
    </source>
</evidence>
<evidence type="ECO:0000256" key="2">
    <source>
        <dbReference type="ARBA" id="ARBA00004496"/>
    </source>
</evidence>
<protein>
    <submittedName>
        <fullName evidence="10">TSC22 domain family protein 1</fullName>
    </submittedName>
</protein>
<feature type="compositionally biased region" description="Basic and acidic residues" evidence="8">
    <location>
        <begin position="19"/>
        <end position="32"/>
    </location>
</feature>
<sequence>MLPFSQSTSRLELATNAGRKPERLSRIPEHSTVRRPCSSEGRFSIIDSKFKTNSSSDEDEMVTLNSKTVGHSPSSRAKTPIIPLHSCLSPNKSKDFSPPLNDLKIKKTVDFSLSNSPTMVTGSRFRIVPVESRYKRGRWSCHDYYDPSEPVKNGGGRSCPPTPLSRPDHSIGLNHPKTAPHDKSTAFVFDHKENSKSFSQTTPNFSRPNGRPIERKQATATPLNNTQRDKDGKYTPSEVLQSGLENTLDLAHNKKDNKISTSSANATASTPPMVAIDSKIEQAMDLVKTHLMFAVREEVEVLRARIVDLEGHVHHLEAENNVLRSHVPDDVLKKMNLH</sequence>
<name>A0AAF3EUN5_9BILA</name>
<feature type="region of interest" description="Disordered" evidence="8">
    <location>
        <begin position="1"/>
        <end position="40"/>
    </location>
</feature>
<accession>A0AAF3EUN5</accession>
<dbReference type="Gene3D" id="1.20.5.490">
    <property type="entry name" value="Single helix bin"/>
    <property type="match status" value="1"/>
</dbReference>